<evidence type="ECO:0000256" key="4">
    <source>
        <dbReference type="ARBA" id="ARBA00022723"/>
    </source>
</evidence>
<dbReference type="Proteomes" id="UP001321249">
    <property type="component" value="Unassembled WGS sequence"/>
</dbReference>
<evidence type="ECO:0000313" key="16">
    <source>
        <dbReference type="Proteomes" id="UP001321249"/>
    </source>
</evidence>
<gene>
    <name evidence="13" type="ORF">GKO46_03470</name>
    <name evidence="14" type="ORF">GKO48_05790</name>
</gene>
<evidence type="ECO:0000256" key="3">
    <source>
        <dbReference type="ARBA" id="ARBA00022719"/>
    </source>
</evidence>
<evidence type="ECO:0000256" key="10">
    <source>
        <dbReference type="ARBA" id="ARBA00023075"/>
    </source>
</evidence>
<keyword evidence="1" id="KW-1003">Cell membrane</keyword>
<evidence type="ECO:0000256" key="2">
    <source>
        <dbReference type="ARBA" id="ARBA00022485"/>
    </source>
</evidence>
<evidence type="ECO:0000256" key="5">
    <source>
        <dbReference type="ARBA" id="ARBA00022737"/>
    </source>
</evidence>
<keyword evidence="4" id="KW-0479">Metal-binding</keyword>
<evidence type="ECO:0000256" key="11">
    <source>
        <dbReference type="ARBA" id="ARBA00023136"/>
    </source>
</evidence>
<dbReference type="InterPro" id="IPR017900">
    <property type="entry name" value="4Fe4S_Fe_S_CS"/>
</dbReference>
<keyword evidence="11" id="KW-0472">Membrane</keyword>
<dbReference type="Gene3D" id="3.30.70.3270">
    <property type="match status" value="1"/>
</dbReference>
<accession>A0AAJ5ZFJ7</accession>
<keyword evidence="9" id="KW-0520">NAD</keyword>
<keyword evidence="10" id="KW-0830">Ubiquinone</keyword>
<evidence type="ECO:0000313" key="14">
    <source>
        <dbReference type="EMBL" id="WFG39149.1"/>
    </source>
</evidence>
<keyword evidence="3" id="KW-0874">Quinone</keyword>
<protein>
    <submittedName>
        <fullName evidence="14">4Fe-4S dicluster domain-containing protein</fullName>
    </submittedName>
</protein>
<dbReference type="RefSeq" id="WP_342822551.1">
    <property type="nucleotide sequence ID" value="NZ_CP046146.1"/>
</dbReference>
<dbReference type="Pfam" id="PF12838">
    <property type="entry name" value="Fer4_7"/>
    <property type="match status" value="1"/>
</dbReference>
<organism evidence="14 15">
    <name type="scientific">Candidatus Lucifugimonas marina</name>
    <dbReference type="NCBI Taxonomy" id="3038979"/>
    <lineage>
        <taxon>Bacteria</taxon>
        <taxon>Bacillati</taxon>
        <taxon>Chloroflexota</taxon>
        <taxon>Dehalococcoidia</taxon>
        <taxon>SAR202 cluster</taxon>
        <taxon>Candidatus Lucifugimonadales</taxon>
        <taxon>Candidatus Lucifugimonadaceae</taxon>
        <taxon>Candidatus Lucifugimonas</taxon>
    </lineage>
</organism>
<dbReference type="EMBL" id="WMBE01000001">
    <property type="protein sequence ID" value="MDG0866128.1"/>
    <property type="molecule type" value="Genomic_DNA"/>
</dbReference>
<dbReference type="AlphaFoldDB" id="A0AAJ5ZFJ7"/>
<dbReference type="SUPFAM" id="SSF54862">
    <property type="entry name" value="4Fe-4S ferredoxins"/>
    <property type="match status" value="1"/>
</dbReference>
<evidence type="ECO:0000256" key="7">
    <source>
        <dbReference type="ARBA" id="ARBA00023004"/>
    </source>
</evidence>
<evidence type="ECO:0000256" key="6">
    <source>
        <dbReference type="ARBA" id="ARBA00022967"/>
    </source>
</evidence>
<sequence>MIGLGLPRGFVVTLKNFIRPPVTEQYPDRHVGLLGAAKEAGMNPFQFLVKKPADSLKAIAGLATVPVAVKQSARFRGNEFTYFEDRCTACASCAKYCPLGIIEIVSVPGKIDAQEGESYKLEVFDIDIGRCMFCGLCVEACPYDALHMGTNFERSKYVRDELVISKEELFDAPKRPSAFYRPQFEENNFDPFKETIEDFHDAGRHEKKTYDELKKKWVDER</sequence>
<evidence type="ECO:0000313" key="13">
    <source>
        <dbReference type="EMBL" id="MDG0866128.1"/>
    </source>
</evidence>
<dbReference type="GO" id="GO:0046872">
    <property type="term" value="F:metal ion binding"/>
    <property type="evidence" value="ECO:0007669"/>
    <property type="project" value="UniProtKB-KW"/>
</dbReference>
<dbReference type="InterPro" id="IPR017896">
    <property type="entry name" value="4Fe4S_Fe-S-bd"/>
</dbReference>
<evidence type="ECO:0000313" key="15">
    <source>
        <dbReference type="Proteomes" id="UP001219901"/>
    </source>
</evidence>
<reference evidence="15" key="3">
    <citation type="submission" date="2023-06" db="EMBL/GenBank/DDBJ databases">
        <title>Pangenomics reveal diversification of enzyme families and niche specialization in globally abundant SAR202 bacteria.</title>
        <authorList>
            <person name="Saw J.H.W."/>
        </authorList>
    </citation>
    <scope>NUCLEOTIDE SEQUENCE [LARGE SCALE GENOMIC DNA]</scope>
    <source>
        <strain evidence="15">JH1073</strain>
    </source>
</reference>
<dbReference type="InterPro" id="IPR010226">
    <property type="entry name" value="NADH_quinone_OxRdtase_chainI"/>
</dbReference>
<evidence type="ECO:0000259" key="12">
    <source>
        <dbReference type="Pfam" id="PF12838"/>
    </source>
</evidence>
<name>A0AAJ5ZFJ7_9CHLR</name>
<dbReference type="PROSITE" id="PS00198">
    <property type="entry name" value="4FE4S_FER_1"/>
    <property type="match status" value="1"/>
</dbReference>
<reference evidence="14" key="2">
    <citation type="journal article" date="2023" name="Nat. Commun.">
        <title>Cultivation of marine bacteria of the SAR202 clade.</title>
        <authorList>
            <person name="Lim Y."/>
            <person name="Seo J.H."/>
            <person name="Giovannoni S.J."/>
            <person name="Kang I."/>
            <person name="Cho J.C."/>
        </authorList>
    </citation>
    <scope>NUCLEOTIDE SEQUENCE</scope>
    <source>
        <strain evidence="14">JH1073</strain>
    </source>
</reference>
<keyword evidence="5" id="KW-0677">Repeat</keyword>
<dbReference type="Proteomes" id="UP001219901">
    <property type="component" value="Chromosome"/>
</dbReference>
<keyword evidence="7" id="KW-0408">Iron</keyword>
<evidence type="ECO:0000256" key="1">
    <source>
        <dbReference type="ARBA" id="ARBA00022475"/>
    </source>
</evidence>
<keyword evidence="6" id="KW-1278">Translocase</keyword>
<keyword evidence="15" id="KW-1185">Reference proteome</keyword>
<feature type="domain" description="4Fe-4S ferredoxin-type" evidence="12">
    <location>
        <begin position="86"/>
        <end position="145"/>
    </location>
</feature>
<evidence type="ECO:0000256" key="9">
    <source>
        <dbReference type="ARBA" id="ARBA00023027"/>
    </source>
</evidence>
<keyword evidence="2" id="KW-0004">4Fe-4S</keyword>
<evidence type="ECO:0000256" key="8">
    <source>
        <dbReference type="ARBA" id="ARBA00023014"/>
    </source>
</evidence>
<dbReference type="GO" id="GO:0016651">
    <property type="term" value="F:oxidoreductase activity, acting on NAD(P)H"/>
    <property type="evidence" value="ECO:0007669"/>
    <property type="project" value="InterPro"/>
</dbReference>
<keyword evidence="8" id="KW-0411">Iron-sulfur</keyword>
<reference evidence="15 16" key="1">
    <citation type="submission" date="2019-11" db="EMBL/GenBank/DDBJ databases">
        <authorList>
            <person name="Cho J.-C."/>
        </authorList>
    </citation>
    <scope>NUCLEOTIDE SEQUENCE [LARGE SCALE GENOMIC DNA]</scope>
    <source>
        <strain evidence="14 15">JH1073</strain>
        <strain evidence="13 16">JH702</strain>
    </source>
</reference>
<proteinExistence type="predicted"/>
<dbReference type="EMBL" id="CP046147">
    <property type="protein sequence ID" value="WFG39149.1"/>
    <property type="molecule type" value="Genomic_DNA"/>
</dbReference>
<dbReference type="GO" id="GO:0048038">
    <property type="term" value="F:quinone binding"/>
    <property type="evidence" value="ECO:0007669"/>
    <property type="project" value="UniProtKB-KW"/>
</dbReference>
<dbReference type="PANTHER" id="PTHR10849">
    <property type="entry name" value="NADH DEHYDROGENASE UBIQUINONE IRON-SULFUR PROTEIN 8, MITOCHONDRIAL"/>
    <property type="match status" value="1"/>
</dbReference>
<dbReference type="GO" id="GO:0051539">
    <property type="term" value="F:4 iron, 4 sulfur cluster binding"/>
    <property type="evidence" value="ECO:0007669"/>
    <property type="project" value="UniProtKB-KW"/>
</dbReference>
<dbReference type="PANTHER" id="PTHR10849:SF24">
    <property type="entry name" value="NADH-QUINONE OXIDOREDUCTASE SUBUNIT I 2"/>
    <property type="match status" value="1"/>
</dbReference>
<dbReference type="GO" id="GO:0016020">
    <property type="term" value="C:membrane"/>
    <property type="evidence" value="ECO:0007669"/>
    <property type="project" value="InterPro"/>
</dbReference>